<dbReference type="Proteomes" id="UP000774130">
    <property type="component" value="Unassembled WGS sequence"/>
</dbReference>
<dbReference type="PANTHER" id="PTHR30432:SF1">
    <property type="entry name" value="DNA-BINDING TRANSCRIPTIONAL DUAL REGULATOR MODE"/>
    <property type="match status" value="1"/>
</dbReference>
<evidence type="ECO:0000313" key="3">
    <source>
        <dbReference type="Proteomes" id="UP000774130"/>
    </source>
</evidence>
<dbReference type="InterPro" id="IPR000847">
    <property type="entry name" value="LysR_HTH_N"/>
</dbReference>
<gene>
    <name evidence="2" type="ORF">KUA55_03275</name>
</gene>
<dbReference type="PANTHER" id="PTHR30432">
    <property type="entry name" value="TRANSCRIPTIONAL REGULATOR MODE"/>
    <property type="match status" value="1"/>
</dbReference>
<evidence type="ECO:0000313" key="2">
    <source>
        <dbReference type="EMBL" id="MBV7389687.1"/>
    </source>
</evidence>
<name>A0ABS6T9V8_9ENTE</name>
<proteinExistence type="predicted"/>
<dbReference type="Pfam" id="PF00126">
    <property type="entry name" value="HTH_1"/>
    <property type="match status" value="1"/>
</dbReference>
<sequence length="111" mass="12626">MTLRLKKGEVFFGPGVAEVLFFVSETGSLSKAAKEMNMSYNKAWRILQKAEKCWGQPLIESIVGGKNGGGSQLTKEGKRLLTNYQNFEKETYSLVDKTFERFFSQDMNQKK</sequence>
<accession>A0ABS6T9V8</accession>
<organism evidence="2 3">
    <name type="scientific">Enterococcus alishanensis</name>
    <dbReference type="NCBI Taxonomy" id="1303817"/>
    <lineage>
        <taxon>Bacteria</taxon>
        <taxon>Bacillati</taxon>
        <taxon>Bacillota</taxon>
        <taxon>Bacilli</taxon>
        <taxon>Lactobacillales</taxon>
        <taxon>Enterococcaceae</taxon>
        <taxon>Enterococcus</taxon>
    </lineage>
</organism>
<feature type="domain" description="HTH lysR-type" evidence="1">
    <location>
        <begin position="22"/>
        <end position="78"/>
    </location>
</feature>
<protein>
    <submittedName>
        <fullName evidence="2">LysR family transcriptional regulator</fullName>
    </submittedName>
</protein>
<evidence type="ECO:0000259" key="1">
    <source>
        <dbReference type="Pfam" id="PF00126"/>
    </source>
</evidence>
<reference evidence="2 3" key="1">
    <citation type="submission" date="2021-06" db="EMBL/GenBank/DDBJ databases">
        <title>Enterococcus alishanensis sp. nov., a novel lactic acid bacterium isolated from fresh coffee beans.</title>
        <authorList>
            <person name="Chen Y.-S."/>
        </authorList>
    </citation>
    <scope>NUCLEOTIDE SEQUENCE [LARGE SCALE GENOMIC DNA]</scope>
    <source>
        <strain evidence="2 3">ALS3</strain>
    </source>
</reference>
<comment type="caution">
    <text evidence="2">The sequence shown here is derived from an EMBL/GenBank/DDBJ whole genome shotgun (WGS) entry which is preliminary data.</text>
</comment>
<keyword evidence="3" id="KW-1185">Reference proteome</keyword>
<dbReference type="InterPro" id="IPR051815">
    <property type="entry name" value="Molybdate_resp_trans_reg"/>
</dbReference>
<dbReference type="EMBL" id="JAHUZB010000001">
    <property type="protein sequence ID" value="MBV7389687.1"/>
    <property type="molecule type" value="Genomic_DNA"/>
</dbReference>